<reference evidence="6 7" key="1">
    <citation type="submission" date="2014-08" db="EMBL/GenBank/DDBJ databases">
        <title>Complete genome sequence of Corynebacterium deserti GIMN1.010 (=DSM 45689), isolated from desert sand in western China.</title>
        <authorList>
            <person name="Ruckert C."/>
            <person name="Albersmeier A."/>
            <person name="Kalinowski J."/>
        </authorList>
    </citation>
    <scope>NUCLEOTIDE SEQUENCE [LARGE SCALE GENOMIC DNA]</scope>
    <source>
        <strain evidence="6 7">GIMN1.010</strain>
    </source>
</reference>
<protein>
    <recommendedName>
        <fullName evidence="5">HTH tetR-type domain-containing protein</fullName>
    </recommendedName>
</protein>
<dbReference type="PROSITE" id="PS50977">
    <property type="entry name" value="HTH_TETR_2"/>
    <property type="match status" value="1"/>
</dbReference>
<keyword evidence="7" id="KW-1185">Reference proteome</keyword>
<dbReference type="Proteomes" id="UP000068067">
    <property type="component" value="Chromosome"/>
</dbReference>
<dbReference type="GO" id="GO:0003700">
    <property type="term" value="F:DNA-binding transcription factor activity"/>
    <property type="evidence" value="ECO:0007669"/>
    <property type="project" value="TreeGrafter"/>
</dbReference>
<name>A0A0M4CWY7_9CORY</name>
<dbReference type="InterPro" id="IPR050109">
    <property type="entry name" value="HTH-type_TetR-like_transc_reg"/>
</dbReference>
<keyword evidence="1" id="KW-0805">Transcription regulation</keyword>
<evidence type="ECO:0000256" key="2">
    <source>
        <dbReference type="ARBA" id="ARBA00023125"/>
    </source>
</evidence>
<dbReference type="RefSeq" id="WP_053544741.1">
    <property type="nucleotide sequence ID" value="NZ_CP009220.1"/>
</dbReference>
<dbReference type="PATRIC" id="fig|931089.4.peg.1297"/>
<organism evidence="6 7">
    <name type="scientific">Corynebacterium deserti GIMN1.010</name>
    <dbReference type="NCBI Taxonomy" id="931089"/>
    <lineage>
        <taxon>Bacteria</taxon>
        <taxon>Bacillati</taxon>
        <taxon>Actinomycetota</taxon>
        <taxon>Actinomycetes</taxon>
        <taxon>Mycobacteriales</taxon>
        <taxon>Corynebacteriaceae</taxon>
        <taxon>Corynebacterium</taxon>
    </lineage>
</organism>
<evidence type="ECO:0000313" key="6">
    <source>
        <dbReference type="EMBL" id="ALC05700.1"/>
    </source>
</evidence>
<feature type="domain" description="HTH tetR-type" evidence="5">
    <location>
        <begin position="6"/>
        <end position="67"/>
    </location>
</feature>
<dbReference type="PANTHER" id="PTHR30055:SF234">
    <property type="entry name" value="HTH-TYPE TRANSCRIPTIONAL REGULATOR BETI"/>
    <property type="match status" value="1"/>
</dbReference>
<evidence type="ECO:0000256" key="4">
    <source>
        <dbReference type="PROSITE-ProRule" id="PRU00335"/>
    </source>
</evidence>
<accession>A0A0M4CWY7</accession>
<keyword evidence="3" id="KW-0804">Transcription</keyword>
<dbReference type="GO" id="GO:0000976">
    <property type="term" value="F:transcription cis-regulatory region binding"/>
    <property type="evidence" value="ECO:0007669"/>
    <property type="project" value="TreeGrafter"/>
</dbReference>
<proteinExistence type="predicted"/>
<evidence type="ECO:0000313" key="7">
    <source>
        <dbReference type="Proteomes" id="UP000068067"/>
    </source>
</evidence>
<dbReference type="PANTHER" id="PTHR30055">
    <property type="entry name" value="HTH-TYPE TRANSCRIPTIONAL REGULATOR RUTR"/>
    <property type="match status" value="1"/>
</dbReference>
<dbReference type="InterPro" id="IPR009057">
    <property type="entry name" value="Homeodomain-like_sf"/>
</dbReference>
<sequence>MGRRSERARKVLMDAAEELFARDGVDVVSNRRITEHAGALNHSAVTYHFGNRDELIQALLQRHLGDMAQRRAELVAALDPDAGLWDLVACRILPMVQGFDALPRPSWRARFLNQVNSLPSLQNLLIGSHEGDRELWELGRRAVQAIDGVTPTTFRARSSILGHLVLGVCAKYEAEVEAGIQQGTWIDVGHFLTDAVTGMLSAPVTHRSDYTIPVSSPQLL</sequence>
<dbReference type="Pfam" id="PF00440">
    <property type="entry name" value="TetR_N"/>
    <property type="match status" value="1"/>
</dbReference>
<gene>
    <name evidence="6" type="ORF">CDES_06400</name>
</gene>
<evidence type="ECO:0000256" key="3">
    <source>
        <dbReference type="ARBA" id="ARBA00023163"/>
    </source>
</evidence>
<dbReference type="OrthoDB" id="2356263at2"/>
<keyword evidence="2 4" id="KW-0238">DNA-binding</keyword>
<evidence type="ECO:0000259" key="5">
    <source>
        <dbReference type="PROSITE" id="PS50977"/>
    </source>
</evidence>
<dbReference type="KEGG" id="cdx:CDES_06400"/>
<dbReference type="Gene3D" id="1.10.357.10">
    <property type="entry name" value="Tetracycline Repressor, domain 2"/>
    <property type="match status" value="1"/>
</dbReference>
<dbReference type="AlphaFoldDB" id="A0A0M4CWY7"/>
<dbReference type="SUPFAM" id="SSF46689">
    <property type="entry name" value="Homeodomain-like"/>
    <property type="match status" value="1"/>
</dbReference>
<evidence type="ECO:0000256" key="1">
    <source>
        <dbReference type="ARBA" id="ARBA00023015"/>
    </source>
</evidence>
<feature type="DNA-binding region" description="H-T-H motif" evidence="4">
    <location>
        <begin position="30"/>
        <end position="49"/>
    </location>
</feature>
<dbReference type="InterPro" id="IPR001647">
    <property type="entry name" value="HTH_TetR"/>
</dbReference>
<dbReference type="EMBL" id="CP009220">
    <property type="protein sequence ID" value="ALC05700.1"/>
    <property type="molecule type" value="Genomic_DNA"/>
</dbReference>